<dbReference type="Proteomes" id="UP001158066">
    <property type="component" value="Unassembled WGS sequence"/>
</dbReference>
<feature type="compositionally biased region" description="Basic and acidic residues" evidence="4">
    <location>
        <begin position="1"/>
        <end position="19"/>
    </location>
</feature>
<dbReference type="SMART" id="SM00304">
    <property type="entry name" value="HAMP"/>
    <property type="match status" value="1"/>
</dbReference>
<evidence type="ECO:0000313" key="9">
    <source>
        <dbReference type="Proteomes" id="UP001158066"/>
    </source>
</evidence>
<dbReference type="EMBL" id="FXUF01000004">
    <property type="protein sequence ID" value="SMP51957.1"/>
    <property type="molecule type" value="Genomic_DNA"/>
</dbReference>
<evidence type="ECO:0000256" key="2">
    <source>
        <dbReference type="ARBA" id="ARBA00029447"/>
    </source>
</evidence>
<dbReference type="GO" id="GO:0016020">
    <property type="term" value="C:membrane"/>
    <property type="evidence" value="ECO:0007669"/>
    <property type="project" value="InterPro"/>
</dbReference>
<dbReference type="Gene3D" id="6.10.340.10">
    <property type="match status" value="1"/>
</dbReference>
<keyword evidence="9" id="KW-1185">Reference proteome</keyword>
<dbReference type="GO" id="GO:0004888">
    <property type="term" value="F:transmembrane signaling receptor activity"/>
    <property type="evidence" value="ECO:0007669"/>
    <property type="project" value="InterPro"/>
</dbReference>
<dbReference type="SUPFAM" id="SSF58104">
    <property type="entry name" value="Methyl-accepting chemotaxis protein (MCP) signaling domain"/>
    <property type="match status" value="1"/>
</dbReference>
<keyword evidence="5" id="KW-0472">Membrane</keyword>
<feature type="transmembrane region" description="Helical" evidence="5">
    <location>
        <begin position="86"/>
        <end position="105"/>
    </location>
</feature>
<dbReference type="Gene3D" id="1.10.287.950">
    <property type="entry name" value="Methyl-accepting chemotaxis protein"/>
    <property type="match status" value="1"/>
</dbReference>
<reference evidence="8" key="1">
    <citation type="submission" date="2017-05" db="EMBL/GenBank/DDBJ databases">
        <authorList>
            <person name="Varghese N."/>
            <person name="Submissions S."/>
        </authorList>
    </citation>
    <scope>NUCLEOTIDE SEQUENCE</scope>
    <source>
        <strain evidence="8">Su22</strain>
    </source>
</reference>
<evidence type="ECO:0000256" key="4">
    <source>
        <dbReference type="SAM" id="MobiDB-lite"/>
    </source>
</evidence>
<dbReference type="SMART" id="SM00283">
    <property type="entry name" value="MA"/>
    <property type="match status" value="1"/>
</dbReference>
<evidence type="ECO:0000313" key="8">
    <source>
        <dbReference type="EMBL" id="SMP51957.1"/>
    </source>
</evidence>
<evidence type="ECO:0000259" key="6">
    <source>
        <dbReference type="PROSITE" id="PS50111"/>
    </source>
</evidence>
<dbReference type="RefSeq" id="WP_283408826.1">
    <property type="nucleotide sequence ID" value="NZ_FXUF01000004.1"/>
</dbReference>
<feature type="transmembrane region" description="Helical" evidence="5">
    <location>
        <begin position="255"/>
        <end position="277"/>
    </location>
</feature>
<dbReference type="AlphaFoldDB" id="A0AA46AIL1"/>
<name>A0AA46AIL1_9CLOT</name>
<keyword evidence="5" id="KW-0812">Transmembrane</keyword>
<dbReference type="InterPro" id="IPR004089">
    <property type="entry name" value="MCPsignal_dom"/>
</dbReference>
<feature type="region of interest" description="Disordered" evidence="4">
    <location>
        <begin position="1"/>
        <end position="56"/>
    </location>
</feature>
<evidence type="ECO:0000256" key="5">
    <source>
        <dbReference type="SAM" id="Phobius"/>
    </source>
</evidence>
<organism evidence="8 9">
    <name type="scientific">Anoxynatronum buryatiense</name>
    <dbReference type="NCBI Taxonomy" id="489973"/>
    <lineage>
        <taxon>Bacteria</taxon>
        <taxon>Bacillati</taxon>
        <taxon>Bacillota</taxon>
        <taxon>Clostridia</taxon>
        <taxon>Eubacteriales</taxon>
        <taxon>Clostridiaceae</taxon>
        <taxon>Anoxynatronum</taxon>
    </lineage>
</organism>
<feature type="domain" description="HAMP" evidence="7">
    <location>
        <begin position="279"/>
        <end position="331"/>
    </location>
</feature>
<dbReference type="Pfam" id="PF00672">
    <property type="entry name" value="HAMP"/>
    <property type="match status" value="1"/>
</dbReference>
<feature type="domain" description="Methyl-accepting transducer" evidence="6">
    <location>
        <begin position="350"/>
        <end position="607"/>
    </location>
</feature>
<accession>A0AA46AIL1</accession>
<dbReference type="PANTHER" id="PTHR32089">
    <property type="entry name" value="METHYL-ACCEPTING CHEMOTAXIS PROTEIN MCPB"/>
    <property type="match status" value="1"/>
</dbReference>
<dbReference type="InterPro" id="IPR003660">
    <property type="entry name" value="HAMP_dom"/>
</dbReference>
<dbReference type="GO" id="GO:0007165">
    <property type="term" value="P:signal transduction"/>
    <property type="evidence" value="ECO:0007669"/>
    <property type="project" value="UniProtKB-KW"/>
</dbReference>
<gene>
    <name evidence="8" type="ORF">SAMN06296020_104154</name>
</gene>
<dbReference type="PROSITE" id="PS50111">
    <property type="entry name" value="CHEMOTAXIS_TRANSDUC_2"/>
    <property type="match status" value="1"/>
</dbReference>
<proteinExistence type="inferred from homology"/>
<dbReference type="Pfam" id="PF00015">
    <property type="entry name" value="MCPsignal"/>
    <property type="match status" value="1"/>
</dbReference>
<evidence type="ECO:0000256" key="3">
    <source>
        <dbReference type="PROSITE-ProRule" id="PRU00284"/>
    </source>
</evidence>
<dbReference type="CDD" id="cd11386">
    <property type="entry name" value="MCP_signal"/>
    <property type="match status" value="1"/>
</dbReference>
<keyword evidence="1 3" id="KW-0807">Transducer</keyword>
<protein>
    <submittedName>
        <fullName evidence="8">Methyl-accepting chemotaxis protein</fullName>
    </submittedName>
</protein>
<dbReference type="InterPro" id="IPR004090">
    <property type="entry name" value="Chemotax_Me-accpt_rcpt"/>
</dbReference>
<comment type="caution">
    <text evidence="8">The sequence shown here is derived from an EMBL/GenBank/DDBJ whole genome shotgun (WGS) entry which is preliminary data.</text>
</comment>
<evidence type="ECO:0000256" key="1">
    <source>
        <dbReference type="ARBA" id="ARBA00023224"/>
    </source>
</evidence>
<dbReference type="CDD" id="cd06225">
    <property type="entry name" value="HAMP"/>
    <property type="match status" value="1"/>
</dbReference>
<evidence type="ECO:0000259" key="7">
    <source>
        <dbReference type="PROSITE" id="PS50885"/>
    </source>
</evidence>
<comment type="similarity">
    <text evidence="2">Belongs to the methyl-accepting chemotaxis (MCP) protein family.</text>
</comment>
<dbReference type="PANTHER" id="PTHR32089:SF112">
    <property type="entry name" value="LYSOZYME-LIKE PROTEIN-RELATED"/>
    <property type="match status" value="1"/>
</dbReference>
<dbReference type="GO" id="GO:0006935">
    <property type="term" value="P:chemotaxis"/>
    <property type="evidence" value="ECO:0007669"/>
    <property type="project" value="InterPro"/>
</dbReference>
<sequence>MSYDERKAHLETNETHLNEPEQSTLETSELHETSTAEGYFPDDVETTTLPENTLDKPPMEAAQTLTSSSESASSNRKFTGSIRIKILAGFLIIVLLLVASAGYTLTQVRRMAVDTAHLLEQEIIVYQLYQEMTLAISERSSLISNYVLTGTRSYLDSFYQISAVSDEMIERLSELSDRPEDIEFIERSLTWRRIATGEVIPLYVNGRHEEAAKVVSERMAPEGTQLIQQAKLISESRQKEFLATGEALMGAQNRVVNLIGVAIAVAVLVAAALALIVSSRITKPLKQVLAAANAVAEGDLRQEVPVMSNDETGQLAVAVNQMIISLKGLIKSSDFISEQVASTSEELAATAEEAAASSEEVAKTIHEVSRATGEQATSVEESNRGMNSIAGHLQQVTASIDEVLSGSRTTLASAESGRGAARKAVDTMTQIRTATDETAVSVKALDQASREIVKIVDSIGAIADQTNLLALNAAIEAARAGDAGRGFAVVADEIRKLAEQSSQSSNQIATIIDGIQKQIHEAVASMEANSEKVISGTGIVNEASSHFESILQEINHITQQIDQVTDLVKEVNANSGTVVGHFESMSAVSEETAASAQQVSASAEEQTAAINEIAESSTELASLSQELRNAIAVFKY</sequence>
<dbReference type="PRINTS" id="PR00260">
    <property type="entry name" value="CHEMTRNSDUCR"/>
</dbReference>
<keyword evidence="5" id="KW-1133">Transmembrane helix</keyword>
<dbReference type="PROSITE" id="PS50885">
    <property type="entry name" value="HAMP"/>
    <property type="match status" value="1"/>
</dbReference>